<dbReference type="EMBL" id="JANSUY010000001">
    <property type="protein sequence ID" value="MCR9013936.1"/>
    <property type="molecule type" value="Genomic_DNA"/>
</dbReference>
<name>A0A9X2P3G7_9BACT</name>
<dbReference type="RefSeq" id="WP_258421826.1">
    <property type="nucleotide sequence ID" value="NZ_JANSUY010000001.1"/>
</dbReference>
<gene>
    <name evidence="1" type="ORF">NU887_02750</name>
</gene>
<sequence>MIMRTWFLFLILFCCFVNISKAQLDESDSAKNQVRLVLNGNRQKGNVNIAMVRGRMDFLFRINPDFIFKTQNSLLYQEFFEKKADRDIFSRNYLYFKPQNRFYPYAIGYVSTNFRRRIDHRYFAGIGVTWQMILTGLHSVKLSTNTIYESTVFDSQVFNFPEFDGKDNIRLWRQSIYLRGIHRIFEKKLTVFYDAFWQPHLLRTKNFRYQANIGLDFPVWKGFNLNVNYLLGFENVVAEKVLQRDSIFSFGLSYQIKKL</sequence>
<dbReference type="Proteomes" id="UP001142175">
    <property type="component" value="Unassembled WGS sequence"/>
</dbReference>
<reference evidence="1" key="1">
    <citation type="submission" date="2022-08" db="EMBL/GenBank/DDBJ databases">
        <authorList>
            <person name="Zhang D."/>
        </authorList>
    </citation>
    <scope>NUCLEOTIDE SEQUENCE</scope>
    <source>
        <strain evidence="1">XJ19-11</strain>
    </source>
</reference>
<keyword evidence="2" id="KW-1185">Reference proteome</keyword>
<dbReference type="Pfam" id="PF04338">
    <property type="entry name" value="DUF481"/>
    <property type="match status" value="1"/>
</dbReference>
<proteinExistence type="predicted"/>
<protein>
    <submittedName>
        <fullName evidence="1">DUF481 domain-containing protein</fullName>
    </submittedName>
</protein>
<comment type="caution">
    <text evidence="1">The sequence shown here is derived from an EMBL/GenBank/DDBJ whole genome shotgun (WGS) entry which is preliminary data.</text>
</comment>
<dbReference type="AlphaFoldDB" id="A0A9X2P3G7"/>
<evidence type="ECO:0000313" key="2">
    <source>
        <dbReference type="Proteomes" id="UP001142175"/>
    </source>
</evidence>
<organism evidence="1 2">
    <name type="scientific">Aquiflexum gelatinilyticum</name>
    <dbReference type="NCBI Taxonomy" id="2961943"/>
    <lineage>
        <taxon>Bacteria</taxon>
        <taxon>Pseudomonadati</taxon>
        <taxon>Bacteroidota</taxon>
        <taxon>Cytophagia</taxon>
        <taxon>Cytophagales</taxon>
        <taxon>Cyclobacteriaceae</taxon>
        <taxon>Aquiflexum</taxon>
    </lineage>
</organism>
<dbReference type="InterPro" id="IPR007433">
    <property type="entry name" value="DUF481"/>
</dbReference>
<accession>A0A9X2P3G7</accession>
<evidence type="ECO:0000313" key="1">
    <source>
        <dbReference type="EMBL" id="MCR9013936.1"/>
    </source>
</evidence>